<keyword evidence="8" id="KW-0333">Golgi apparatus</keyword>
<dbReference type="GO" id="GO:0000139">
    <property type="term" value="C:Golgi membrane"/>
    <property type="evidence" value="ECO:0007669"/>
    <property type="project" value="UniProtKB-SubCell"/>
</dbReference>
<evidence type="ECO:0000256" key="4">
    <source>
        <dbReference type="ARBA" id="ARBA00022679"/>
    </source>
</evidence>
<evidence type="ECO:0000256" key="2">
    <source>
        <dbReference type="ARBA" id="ARBA00004922"/>
    </source>
</evidence>
<evidence type="ECO:0000256" key="9">
    <source>
        <dbReference type="ARBA" id="ARBA00023136"/>
    </source>
</evidence>
<dbReference type="Pfam" id="PF11051">
    <property type="entry name" value="Mannosyl_trans3"/>
    <property type="match status" value="2"/>
</dbReference>
<evidence type="ECO:0000256" key="7">
    <source>
        <dbReference type="ARBA" id="ARBA00022989"/>
    </source>
</evidence>
<gene>
    <name evidence="10" type="ORF">BDW42DRAFT_188421</name>
</gene>
<dbReference type="GO" id="GO:0046354">
    <property type="term" value="P:mannan biosynthetic process"/>
    <property type="evidence" value="ECO:0007669"/>
    <property type="project" value="TreeGrafter"/>
</dbReference>
<evidence type="ECO:0000256" key="3">
    <source>
        <dbReference type="ARBA" id="ARBA00009105"/>
    </source>
</evidence>
<protein>
    <submittedName>
        <fullName evidence="10">Uncharacterized protein</fullName>
    </submittedName>
</protein>
<dbReference type="OrthoDB" id="4484309at2759"/>
<dbReference type="Proteomes" id="UP000235023">
    <property type="component" value="Unassembled WGS sequence"/>
</dbReference>
<organism evidence="10 11">
    <name type="scientific">Aspergillus taichungensis</name>
    <dbReference type="NCBI Taxonomy" id="482145"/>
    <lineage>
        <taxon>Eukaryota</taxon>
        <taxon>Fungi</taxon>
        <taxon>Dikarya</taxon>
        <taxon>Ascomycota</taxon>
        <taxon>Pezizomycotina</taxon>
        <taxon>Eurotiomycetes</taxon>
        <taxon>Eurotiomycetidae</taxon>
        <taxon>Eurotiales</taxon>
        <taxon>Aspergillaceae</taxon>
        <taxon>Aspergillus</taxon>
        <taxon>Aspergillus subgen. Circumdati</taxon>
    </lineage>
</organism>
<evidence type="ECO:0000256" key="1">
    <source>
        <dbReference type="ARBA" id="ARBA00004323"/>
    </source>
</evidence>
<evidence type="ECO:0000313" key="11">
    <source>
        <dbReference type="Proteomes" id="UP000235023"/>
    </source>
</evidence>
<keyword evidence="6" id="KW-0735">Signal-anchor</keyword>
<dbReference type="GO" id="GO:0000026">
    <property type="term" value="F:alpha-1,2-mannosyltransferase activity"/>
    <property type="evidence" value="ECO:0007669"/>
    <property type="project" value="TreeGrafter"/>
</dbReference>
<dbReference type="PANTHER" id="PTHR31646:SF1">
    <property type="entry name" value="ALPHA-1,2-MANNOSYLTRANSFERASE MNN2"/>
    <property type="match status" value="1"/>
</dbReference>
<keyword evidence="4" id="KW-0808">Transferase</keyword>
<evidence type="ECO:0000313" key="10">
    <source>
        <dbReference type="EMBL" id="PLN76802.1"/>
    </source>
</evidence>
<keyword evidence="7" id="KW-1133">Transmembrane helix</keyword>
<evidence type="ECO:0000256" key="6">
    <source>
        <dbReference type="ARBA" id="ARBA00022968"/>
    </source>
</evidence>
<reference evidence="11" key="1">
    <citation type="submission" date="2017-12" db="EMBL/GenBank/DDBJ databases">
        <authorList>
            <consortium name="DOE Joint Genome Institute"/>
            <person name="Mondo S.J."/>
            <person name="Kjaerbolling I."/>
            <person name="Vesth T.C."/>
            <person name="Frisvad J.C."/>
            <person name="Nybo J.L."/>
            <person name="Theobald S."/>
            <person name="Kuo A."/>
            <person name="Bowyer P."/>
            <person name="Matsuda Y."/>
            <person name="Lyhne E.K."/>
            <person name="Kogle M.E."/>
            <person name="Clum A."/>
            <person name="Lipzen A."/>
            <person name="Salamov A."/>
            <person name="Ngan C.Y."/>
            <person name="Daum C."/>
            <person name="Chiniquy J."/>
            <person name="Barry K."/>
            <person name="LaButti K."/>
            <person name="Haridas S."/>
            <person name="Simmons B.A."/>
            <person name="Magnuson J.K."/>
            <person name="Mortensen U.H."/>
            <person name="Larsen T.O."/>
            <person name="Grigoriev I.V."/>
            <person name="Baker S.E."/>
            <person name="Andersen M.R."/>
            <person name="Nordberg H.P."/>
            <person name="Cantor M.N."/>
            <person name="Hua S.X."/>
        </authorList>
    </citation>
    <scope>NUCLEOTIDE SEQUENCE [LARGE SCALE GENOMIC DNA]</scope>
    <source>
        <strain evidence="11">IBT 19404</strain>
    </source>
</reference>
<sequence length="411" mass="46110">MDSSLALEERRRPTIENTKLVEEPMKKAYDGLVHHIKTTKYTLTEGIVSSTSKTYLPMLWDYDRHLCETVFSLYDTSCIVLSRVFNSNNTVDVQPSQIKAFAVLFSSFEDVIYMDPWSLPTYTSTVNSIYYNISGQPVPSIAARLSSFTSAFSLSKRSHLTTLLLNAYYNCHDPSYYYPLFMQGALGDPGGDSLLLAAAALGRSFLMIQDPEADMGYQAMDDEFYSSALVQIDPQTDHFHRKQPVRQTDLPFAFFWSGLTSNNKRYRLRTQWVTPQGELSCLTEGPEWAHWSNVQSTNCILKESAVNMWKTATAEYCKGLQNDICLLPLLYWKMATQAVTISQATSRHLPVASLHSILDRTLAPPSESREPVKNSPAVSSYLTSGSWVSMLHSTLPSIPEVPEPDTAPPSS</sequence>
<dbReference type="PANTHER" id="PTHR31646">
    <property type="entry name" value="ALPHA-1,2-MANNOSYLTRANSFERASE MNN2"/>
    <property type="match status" value="1"/>
</dbReference>
<keyword evidence="11" id="KW-1185">Reference proteome</keyword>
<proteinExistence type="inferred from homology"/>
<dbReference type="AlphaFoldDB" id="A0A2J5HID1"/>
<dbReference type="InterPro" id="IPR022751">
    <property type="entry name" value="Alpha_mannosyltransferase"/>
</dbReference>
<keyword evidence="9" id="KW-0472">Membrane</keyword>
<dbReference type="EMBL" id="KZ559609">
    <property type="protein sequence ID" value="PLN76802.1"/>
    <property type="molecule type" value="Genomic_DNA"/>
</dbReference>
<evidence type="ECO:0000256" key="8">
    <source>
        <dbReference type="ARBA" id="ARBA00023034"/>
    </source>
</evidence>
<name>A0A2J5HID1_9EURO</name>
<keyword evidence="5" id="KW-0812">Transmembrane</keyword>
<evidence type="ECO:0000256" key="5">
    <source>
        <dbReference type="ARBA" id="ARBA00022692"/>
    </source>
</evidence>
<comment type="similarity">
    <text evidence="3">Belongs to the MNN1/MNT family.</text>
</comment>
<comment type="pathway">
    <text evidence="2">Protein modification; protein glycosylation.</text>
</comment>
<accession>A0A2J5HID1</accession>
<comment type="subcellular location">
    <subcellularLocation>
        <location evidence="1">Golgi apparatus membrane</location>
        <topology evidence="1">Single-pass type II membrane protein</topology>
    </subcellularLocation>
</comment>